<organism evidence="1 2">
    <name type="scientific">Ceratodon purpureus</name>
    <name type="common">Fire moss</name>
    <name type="synonym">Dicranum purpureum</name>
    <dbReference type="NCBI Taxonomy" id="3225"/>
    <lineage>
        <taxon>Eukaryota</taxon>
        <taxon>Viridiplantae</taxon>
        <taxon>Streptophyta</taxon>
        <taxon>Embryophyta</taxon>
        <taxon>Bryophyta</taxon>
        <taxon>Bryophytina</taxon>
        <taxon>Bryopsida</taxon>
        <taxon>Dicranidae</taxon>
        <taxon>Pseudoditrichales</taxon>
        <taxon>Ditrichaceae</taxon>
        <taxon>Ceratodon</taxon>
    </lineage>
</organism>
<name>A0A8T0JB45_CERPU</name>
<proteinExistence type="predicted"/>
<comment type="caution">
    <text evidence="1">The sequence shown here is derived from an EMBL/GenBank/DDBJ whole genome shotgun (WGS) entry which is preliminary data.</text>
</comment>
<dbReference type="EMBL" id="CM026421">
    <property type="protein sequence ID" value="KAG0593124.1"/>
    <property type="molecule type" value="Genomic_DNA"/>
</dbReference>
<sequence length="85" mass="9500">MAAFGLRSCRPLALLILAFWALSSVLFGLPHLRFTGGERRFRIVGTIVCSAFQHVFCVDGGHDVNGFECLMFALSRTYNVQFLET</sequence>
<accession>A0A8T0JB45</accession>
<dbReference type="Proteomes" id="UP000822688">
    <property type="component" value="Chromosome 1"/>
</dbReference>
<keyword evidence="2" id="KW-1185">Reference proteome</keyword>
<evidence type="ECO:0000313" key="1">
    <source>
        <dbReference type="EMBL" id="KAG0593124.1"/>
    </source>
</evidence>
<evidence type="ECO:0000313" key="2">
    <source>
        <dbReference type="Proteomes" id="UP000822688"/>
    </source>
</evidence>
<protein>
    <submittedName>
        <fullName evidence="1">Uncharacterized protein</fullName>
    </submittedName>
</protein>
<gene>
    <name evidence="1" type="ORF">KC19_1G306300</name>
</gene>
<dbReference type="AlphaFoldDB" id="A0A8T0JB45"/>
<reference evidence="1" key="1">
    <citation type="submission" date="2020-06" db="EMBL/GenBank/DDBJ databases">
        <title>WGS assembly of Ceratodon purpureus strain R40.</title>
        <authorList>
            <person name="Carey S.B."/>
            <person name="Jenkins J."/>
            <person name="Shu S."/>
            <person name="Lovell J.T."/>
            <person name="Sreedasyam A."/>
            <person name="Maumus F."/>
            <person name="Tiley G.P."/>
            <person name="Fernandez-Pozo N."/>
            <person name="Barry K."/>
            <person name="Chen C."/>
            <person name="Wang M."/>
            <person name="Lipzen A."/>
            <person name="Daum C."/>
            <person name="Saski C.A."/>
            <person name="Payton A.C."/>
            <person name="Mcbreen J.C."/>
            <person name="Conrad R.E."/>
            <person name="Kollar L.M."/>
            <person name="Olsson S."/>
            <person name="Huttunen S."/>
            <person name="Landis J.B."/>
            <person name="Wickett N.J."/>
            <person name="Johnson M.G."/>
            <person name="Rensing S.A."/>
            <person name="Grimwood J."/>
            <person name="Schmutz J."/>
            <person name="Mcdaniel S.F."/>
        </authorList>
    </citation>
    <scope>NUCLEOTIDE SEQUENCE</scope>
    <source>
        <strain evidence="1">R40</strain>
    </source>
</reference>